<accession>A0A7W9PBL8</accession>
<dbReference type="AlphaFoldDB" id="A0A7W9PBL8"/>
<name>A0A7W9PBL8_9NOCA</name>
<evidence type="ECO:0000313" key="1">
    <source>
        <dbReference type="EMBL" id="MBB5913092.1"/>
    </source>
</evidence>
<comment type="caution">
    <text evidence="1">The sequence shown here is derived from an EMBL/GenBank/DDBJ whole genome shotgun (WGS) entry which is preliminary data.</text>
</comment>
<dbReference type="Proteomes" id="UP000540412">
    <property type="component" value="Unassembled WGS sequence"/>
</dbReference>
<reference evidence="1 2" key="1">
    <citation type="submission" date="2020-08" db="EMBL/GenBank/DDBJ databases">
        <title>Sequencing the genomes of 1000 actinobacteria strains.</title>
        <authorList>
            <person name="Klenk H.-P."/>
        </authorList>
    </citation>
    <scope>NUCLEOTIDE SEQUENCE [LARGE SCALE GENOMIC DNA]</scope>
    <source>
        <strain evidence="1 2">DSM 43582</strain>
    </source>
</reference>
<protein>
    <submittedName>
        <fullName evidence="1">Uncharacterized protein</fullName>
    </submittedName>
</protein>
<organism evidence="1 2">
    <name type="scientific">Nocardia transvalensis</name>
    <dbReference type="NCBI Taxonomy" id="37333"/>
    <lineage>
        <taxon>Bacteria</taxon>
        <taxon>Bacillati</taxon>
        <taxon>Actinomycetota</taxon>
        <taxon>Actinomycetes</taxon>
        <taxon>Mycobacteriales</taxon>
        <taxon>Nocardiaceae</taxon>
        <taxon>Nocardia</taxon>
    </lineage>
</organism>
<keyword evidence="2" id="KW-1185">Reference proteome</keyword>
<sequence length="31" mass="3545">MNLLGLQLLTGFLPRMLNYNLLAMWGMGLLH</sequence>
<dbReference type="EMBL" id="JACHIT010000001">
    <property type="protein sequence ID" value="MBB5913092.1"/>
    <property type="molecule type" value="Genomic_DNA"/>
</dbReference>
<gene>
    <name evidence="1" type="ORF">BJY24_001959</name>
</gene>
<proteinExistence type="predicted"/>
<evidence type="ECO:0000313" key="2">
    <source>
        <dbReference type="Proteomes" id="UP000540412"/>
    </source>
</evidence>